<protein>
    <submittedName>
        <fullName evidence="1">Tail protein</fullName>
    </submittedName>
</protein>
<dbReference type="InterPro" id="IPR006521">
    <property type="entry name" value="Tail_protein_I"/>
</dbReference>
<comment type="caution">
    <text evidence="1">The sequence shown here is derived from an EMBL/GenBank/DDBJ whole genome shotgun (WGS) entry which is preliminary data.</text>
</comment>
<dbReference type="Pfam" id="PF09684">
    <property type="entry name" value="Tail_P2_I"/>
    <property type="match status" value="1"/>
</dbReference>
<keyword evidence="2" id="KW-1185">Reference proteome</keyword>
<accession>A0A0A0JVR6</accession>
<dbReference type="eggNOG" id="COG4385">
    <property type="taxonomic scope" value="Bacteria"/>
</dbReference>
<dbReference type="AlphaFoldDB" id="A0A0A0JVR6"/>
<proteinExistence type="predicted"/>
<dbReference type="STRING" id="1385519.N801_08650"/>
<evidence type="ECO:0000313" key="2">
    <source>
        <dbReference type="Proteomes" id="UP000030013"/>
    </source>
</evidence>
<dbReference type="InterPro" id="IPR011748">
    <property type="entry name" value="Unchr_phage_tail-like"/>
</dbReference>
<dbReference type="Proteomes" id="UP000030013">
    <property type="component" value="Unassembled WGS sequence"/>
</dbReference>
<organism evidence="1 2">
    <name type="scientific">Knoellia aerolata DSM 18566</name>
    <dbReference type="NCBI Taxonomy" id="1385519"/>
    <lineage>
        <taxon>Bacteria</taxon>
        <taxon>Bacillati</taxon>
        <taxon>Actinomycetota</taxon>
        <taxon>Actinomycetes</taxon>
        <taxon>Micrococcales</taxon>
        <taxon>Intrasporangiaceae</taxon>
        <taxon>Knoellia</taxon>
    </lineage>
</organism>
<gene>
    <name evidence="1" type="ORF">N801_08650</name>
</gene>
<reference evidence="1 2" key="1">
    <citation type="submission" date="2013-08" db="EMBL/GenBank/DDBJ databases">
        <title>The genome sequence of Knoellia aerolata.</title>
        <authorList>
            <person name="Zhu W."/>
            <person name="Wang G."/>
        </authorList>
    </citation>
    <scope>NUCLEOTIDE SEQUENCE [LARGE SCALE GENOMIC DNA]</scope>
    <source>
        <strain evidence="1 2">DSM 18566</strain>
    </source>
</reference>
<dbReference type="EMBL" id="AVPL01000020">
    <property type="protein sequence ID" value="KGN41288.1"/>
    <property type="molecule type" value="Genomic_DNA"/>
</dbReference>
<dbReference type="NCBIfam" id="TIGR02242">
    <property type="entry name" value="tail_TIGR02242"/>
    <property type="match status" value="1"/>
</dbReference>
<sequence>MRGMVPGLETPHPVLHLLPGVFHDGDFTARFVSAFDDALAPVFATLDNLTAYVDPETAPTDLLAFVGAWVGASREASTDLSTQRVAVREAVEAHRRRGTPAGLRQVLRHLTGGEVEVADSGGTSWSLTPGSDPPGTFPAHVRIRIALDDPESVDLAVLRSVVTDATPPHVTHEIEVMGR</sequence>
<evidence type="ECO:0000313" key="1">
    <source>
        <dbReference type="EMBL" id="KGN41288.1"/>
    </source>
</evidence>
<name>A0A0A0JVR6_9MICO</name>